<keyword evidence="3" id="KW-1185">Reference proteome</keyword>
<name>A0A4Z2IH45_9TELE</name>
<feature type="compositionally biased region" description="Basic and acidic residues" evidence="1">
    <location>
        <begin position="46"/>
        <end position="70"/>
    </location>
</feature>
<evidence type="ECO:0000256" key="1">
    <source>
        <dbReference type="SAM" id="MobiDB-lite"/>
    </source>
</evidence>
<comment type="caution">
    <text evidence="2">The sequence shown here is derived from an EMBL/GenBank/DDBJ whole genome shotgun (WGS) entry which is preliminary data.</text>
</comment>
<protein>
    <submittedName>
        <fullName evidence="2">Uncharacterized protein</fullName>
    </submittedName>
</protein>
<sequence>MTNKRIEFQVTAVNGYCLPTPRARCAPFEGSVLIESLRRVLKVLSRRRDNENQDAKRESKRAGDVKEKES</sequence>
<dbReference type="EMBL" id="SRLO01000084">
    <property type="protein sequence ID" value="TNN77339.1"/>
    <property type="molecule type" value="Genomic_DNA"/>
</dbReference>
<evidence type="ECO:0000313" key="3">
    <source>
        <dbReference type="Proteomes" id="UP000314294"/>
    </source>
</evidence>
<organism evidence="2 3">
    <name type="scientific">Liparis tanakae</name>
    <name type="common">Tanaka's snailfish</name>
    <dbReference type="NCBI Taxonomy" id="230148"/>
    <lineage>
        <taxon>Eukaryota</taxon>
        <taxon>Metazoa</taxon>
        <taxon>Chordata</taxon>
        <taxon>Craniata</taxon>
        <taxon>Vertebrata</taxon>
        <taxon>Euteleostomi</taxon>
        <taxon>Actinopterygii</taxon>
        <taxon>Neopterygii</taxon>
        <taxon>Teleostei</taxon>
        <taxon>Neoteleostei</taxon>
        <taxon>Acanthomorphata</taxon>
        <taxon>Eupercaria</taxon>
        <taxon>Perciformes</taxon>
        <taxon>Cottioidei</taxon>
        <taxon>Cottales</taxon>
        <taxon>Liparidae</taxon>
        <taxon>Liparis</taxon>
    </lineage>
</organism>
<reference evidence="2 3" key="1">
    <citation type="submission" date="2019-03" db="EMBL/GenBank/DDBJ databases">
        <title>First draft genome of Liparis tanakae, snailfish: a comprehensive survey of snailfish specific genes.</title>
        <authorList>
            <person name="Kim W."/>
            <person name="Song I."/>
            <person name="Jeong J.-H."/>
            <person name="Kim D."/>
            <person name="Kim S."/>
            <person name="Ryu S."/>
            <person name="Song J.Y."/>
            <person name="Lee S.K."/>
        </authorList>
    </citation>
    <scope>NUCLEOTIDE SEQUENCE [LARGE SCALE GENOMIC DNA]</scope>
    <source>
        <tissue evidence="2">Muscle</tissue>
    </source>
</reference>
<accession>A0A4Z2IH45</accession>
<proteinExistence type="predicted"/>
<evidence type="ECO:0000313" key="2">
    <source>
        <dbReference type="EMBL" id="TNN77339.1"/>
    </source>
</evidence>
<gene>
    <name evidence="2" type="ORF">EYF80_012453</name>
</gene>
<dbReference type="Proteomes" id="UP000314294">
    <property type="component" value="Unassembled WGS sequence"/>
</dbReference>
<dbReference type="AlphaFoldDB" id="A0A4Z2IH45"/>
<feature type="region of interest" description="Disordered" evidence="1">
    <location>
        <begin position="45"/>
        <end position="70"/>
    </location>
</feature>